<proteinExistence type="predicted"/>
<dbReference type="Pfam" id="PF11318">
    <property type="entry name" value="DUF3120"/>
    <property type="match status" value="1"/>
</dbReference>
<dbReference type="InterPro" id="IPR021468">
    <property type="entry name" value="DUF3120"/>
</dbReference>
<protein>
    <submittedName>
        <fullName evidence="2">DUF3120 domain-containing protein</fullName>
    </submittedName>
</protein>
<organism evidence="2">
    <name type="scientific">Leptolyngbya boryana CZ1</name>
    <dbReference type="NCBI Taxonomy" id="3060204"/>
    <lineage>
        <taxon>Bacteria</taxon>
        <taxon>Bacillati</taxon>
        <taxon>Cyanobacteriota</taxon>
        <taxon>Cyanophyceae</taxon>
        <taxon>Leptolyngbyales</taxon>
        <taxon>Leptolyngbyaceae</taxon>
        <taxon>Leptolyngbya group</taxon>
        <taxon>Leptolyngbya</taxon>
    </lineage>
</organism>
<reference evidence="2" key="2">
    <citation type="submission" date="2023-07" db="EMBL/GenBank/DDBJ databases">
        <authorList>
            <person name="Bai X.-H."/>
            <person name="Wang H.-H."/>
            <person name="Wang J."/>
            <person name="Ma M.-Y."/>
            <person name="Hu H.-H."/>
            <person name="Song Z.-L."/>
            <person name="Ma H.-G."/>
            <person name="Fan Y."/>
            <person name="Du C.-Y."/>
            <person name="Xu J.-C."/>
        </authorList>
    </citation>
    <scope>NUCLEOTIDE SEQUENCE</scope>
    <source>
        <strain evidence="2">CZ1</strain>
    </source>
</reference>
<feature type="transmembrane region" description="Helical" evidence="1">
    <location>
        <begin position="116"/>
        <end position="133"/>
    </location>
</feature>
<evidence type="ECO:0000256" key="1">
    <source>
        <dbReference type="SAM" id="Phobius"/>
    </source>
</evidence>
<feature type="transmembrane region" description="Helical" evidence="1">
    <location>
        <begin position="93"/>
        <end position="110"/>
    </location>
</feature>
<keyword evidence="1" id="KW-0812">Transmembrane</keyword>
<feature type="transmembrane region" description="Helical" evidence="1">
    <location>
        <begin position="195"/>
        <end position="214"/>
    </location>
</feature>
<feature type="transmembrane region" description="Helical" evidence="1">
    <location>
        <begin position="140"/>
        <end position="161"/>
    </location>
</feature>
<feature type="transmembrane region" description="Helical" evidence="1">
    <location>
        <begin position="221"/>
        <end position="242"/>
    </location>
</feature>
<evidence type="ECO:0000313" key="2">
    <source>
        <dbReference type="EMBL" id="WNZ45857.1"/>
    </source>
</evidence>
<keyword evidence="1" id="KW-1133">Transmembrane helix</keyword>
<keyword evidence="1" id="KW-0472">Membrane</keyword>
<gene>
    <name evidence="2" type="ORF">Q2T42_29125</name>
</gene>
<dbReference type="RefSeq" id="WP_017286701.1">
    <property type="nucleotide sequence ID" value="NZ_CP130144.1"/>
</dbReference>
<dbReference type="AlphaFoldDB" id="A0AA96WUL9"/>
<sequence length="245" mass="27619">MISYSPTPTPSQEAEVIAVSKSSLTESSLIERQLPSRNRLIFGASVFLVSVPVFFEAPLVRSIPLLCLLLTSVWVWVSIALSAKSKTQHWGELITGFTWTWLAGSLYWGWMRWEPTLHLPIEAIGLPIAIWGLRQNWCKLGNFFYLGSLFGTAITDLYFYVSDLIPYWRRLMQVEPDAVQPIFQEALMQMYTPHGIFWVISLATLLLVIGVLSLRVKTPHWVAFGGAVLSTILVDSLFWIAATLA</sequence>
<accession>A0AA96WUL9</accession>
<dbReference type="EMBL" id="CP130144">
    <property type="protein sequence ID" value="WNZ45857.1"/>
    <property type="molecule type" value="Genomic_DNA"/>
</dbReference>
<name>A0AA96WUL9_LEPBY</name>
<feature type="transmembrane region" description="Helical" evidence="1">
    <location>
        <begin position="63"/>
        <end position="81"/>
    </location>
</feature>
<reference evidence="2" key="1">
    <citation type="journal article" date="2023" name="Plants (Basel)">
        <title>Genomic Analysis of Leptolyngbya boryana CZ1 Reveals Efficient Carbon Fixation Modules.</title>
        <authorList>
            <person name="Bai X."/>
            <person name="Wang H."/>
            <person name="Cheng W."/>
            <person name="Wang J."/>
            <person name="Ma M."/>
            <person name="Hu H."/>
            <person name="Song Z."/>
            <person name="Ma H."/>
            <person name="Fan Y."/>
            <person name="Du C."/>
            <person name="Xu J."/>
        </authorList>
    </citation>
    <scope>NUCLEOTIDE SEQUENCE</scope>
    <source>
        <strain evidence="2">CZ1</strain>
    </source>
</reference>